<keyword evidence="2" id="KW-1133">Transmembrane helix</keyword>
<organism evidence="3 4">
    <name type="scientific">Puccinia striiformis f. sp. tritici PST-78</name>
    <dbReference type="NCBI Taxonomy" id="1165861"/>
    <lineage>
        <taxon>Eukaryota</taxon>
        <taxon>Fungi</taxon>
        <taxon>Dikarya</taxon>
        <taxon>Basidiomycota</taxon>
        <taxon>Pucciniomycotina</taxon>
        <taxon>Pucciniomycetes</taxon>
        <taxon>Pucciniales</taxon>
        <taxon>Pucciniaceae</taxon>
        <taxon>Puccinia</taxon>
    </lineage>
</organism>
<keyword evidence="2" id="KW-0812">Transmembrane</keyword>
<keyword evidence="4" id="KW-1185">Reference proteome</keyword>
<feature type="compositionally biased region" description="Polar residues" evidence="1">
    <location>
        <begin position="21"/>
        <end position="31"/>
    </location>
</feature>
<evidence type="ECO:0000313" key="4">
    <source>
        <dbReference type="Proteomes" id="UP000054564"/>
    </source>
</evidence>
<dbReference type="Proteomes" id="UP000054564">
    <property type="component" value="Unassembled WGS sequence"/>
</dbReference>
<evidence type="ECO:0000256" key="2">
    <source>
        <dbReference type="SAM" id="Phobius"/>
    </source>
</evidence>
<feature type="region of interest" description="Disordered" evidence="1">
    <location>
        <begin position="201"/>
        <end position="229"/>
    </location>
</feature>
<feature type="compositionally biased region" description="Polar residues" evidence="1">
    <location>
        <begin position="102"/>
        <end position="116"/>
    </location>
</feature>
<dbReference type="AlphaFoldDB" id="A0A0L0VJW9"/>
<feature type="compositionally biased region" description="Low complexity" evidence="1">
    <location>
        <begin position="84"/>
        <end position="93"/>
    </location>
</feature>
<feature type="region of interest" description="Disordered" evidence="1">
    <location>
        <begin position="17"/>
        <end position="54"/>
    </location>
</feature>
<gene>
    <name evidence="3" type="ORF">PSTG_07284</name>
</gene>
<keyword evidence="2" id="KW-0472">Membrane</keyword>
<dbReference type="OrthoDB" id="2503462at2759"/>
<reference evidence="4" key="1">
    <citation type="submission" date="2014-03" db="EMBL/GenBank/DDBJ databases">
        <title>The Genome Sequence of Puccinia striiformis f. sp. tritici PST-78.</title>
        <authorList>
            <consortium name="The Broad Institute Genome Sequencing Platform"/>
            <person name="Cuomo C."/>
            <person name="Hulbert S."/>
            <person name="Chen X."/>
            <person name="Walker B."/>
            <person name="Young S.K."/>
            <person name="Zeng Q."/>
            <person name="Gargeya S."/>
            <person name="Fitzgerald M."/>
            <person name="Haas B."/>
            <person name="Abouelleil A."/>
            <person name="Alvarado L."/>
            <person name="Arachchi H.M."/>
            <person name="Berlin A.M."/>
            <person name="Chapman S.B."/>
            <person name="Goldberg J."/>
            <person name="Griggs A."/>
            <person name="Gujja S."/>
            <person name="Hansen M."/>
            <person name="Howarth C."/>
            <person name="Imamovic A."/>
            <person name="Larimer J."/>
            <person name="McCowan C."/>
            <person name="Montmayeur A."/>
            <person name="Murphy C."/>
            <person name="Neiman D."/>
            <person name="Pearson M."/>
            <person name="Priest M."/>
            <person name="Roberts A."/>
            <person name="Saif S."/>
            <person name="Shea T."/>
            <person name="Sisk P."/>
            <person name="Sykes S."/>
            <person name="Wortman J."/>
            <person name="Nusbaum C."/>
            <person name="Birren B."/>
        </authorList>
    </citation>
    <scope>NUCLEOTIDE SEQUENCE [LARGE SCALE GENOMIC DNA]</scope>
    <source>
        <strain evidence="4">race PST-78</strain>
    </source>
</reference>
<accession>A0A0L0VJW9</accession>
<name>A0A0L0VJW9_9BASI</name>
<proteinExistence type="predicted"/>
<evidence type="ECO:0000313" key="3">
    <source>
        <dbReference type="EMBL" id="KNE99570.1"/>
    </source>
</evidence>
<protein>
    <submittedName>
        <fullName evidence="3">Uncharacterized protein</fullName>
    </submittedName>
</protein>
<feature type="transmembrane region" description="Helical" evidence="2">
    <location>
        <begin position="356"/>
        <end position="374"/>
    </location>
</feature>
<dbReference type="EMBL" id="AJIL01000045">
    <property type="protein sequence ID" value="KNE99570.1"/>
    <property type="molecule type" value="Genomic_DNA"/>
</dbReference>
<comment type="caution">
    <text evidence="3">The sequence shown here is derived from an EMBL/GenBank/DDBJ whole genome shotgun (WGS) entry which is preliminary data.</text>
</comment>
<sequence>MGTPSYINCLQANDRWPTHPVIQSKNSQLNSDTKEEKHNHHIKPNPLNLPSSSLHRHKILNTGERSQKKVTFDFSKRDYSLKKSSTTVSNSTVEDSEEEEQPTQIASNLPNRPNNNTRFIANEVGKGKGKEINAQPRNNEEEEDHTIFWNDKGRHTQASSPSRLVSQSNTNCWRTNNSMISSSSRLQKVNIDQNILFNSNIPKSCRPNKKENDNSIPQPSINHLPPSGHGCPQQIFKDLAVSVINFIVNKNPIEMLLDLFLSHDQLNSTIGTSQLHSLQNQDDQQGDQGHLSQLLKSSEKIQLDGSKIQDSVESLRKNSYLSPSSLRPPQILSFFKNNSLSNCKKNQNHPNSSKSFLFGFATLFFPICMIINLFRIGTHHSLIKQYNNGW</sequence>
<feature type="region of interest" description="Disordered" evidence="1">
    <location>
        <begin position="81"/>
        <end position="116"/>
    </location>
</feature>
<evidence type="ECO:0000256" key="1">
    <source>
        <dbReference type="SAM" id="MobiDB-lite"/>
    </source>
</evidence>